<dbReference type="EMBL" id="CP109635">
    <property type="protein sequence ID" value="UYT10507.1"/>
    <property type="molecule type" value="Genomic_DNA"/>
</dbReference>
<organism evidence="2 3">
    <name type="scientific">Lactococcus garvieae</name>
    <dbReference type="NCBI Taxonomy" id="1363"/>
    <lineage>
        <taxon>Bacteria</taxon>
        <taxon>Bacillati</taxon>
        <taxon>Bacillota</taxon>
        <taxon>Bacilli</taxon>
        <taxon>Lactobacillales</taxon>
        <taxon>Streptococcaceae</taxon>
        <taxon>Lactococcus</taxon>
    </lineage>
</organism>
<dbReference type="Proteomes" id="UP001164042">
    <property type="component" value="Chromosome"/>
</dbReference>
<reference evidence="2" key="1">
    <citation type="submission" date="2022-10" db="EMBL/GenBank/DDBJ databases">
        <title>Genome assembly of Lactococcus garvieae isolates from cricket gut.</title>
        <authorList>
            <person name="Luecke A.R."/>
            <person name="Brown A.M.V."/>
            <person name="Wakeman C.A."/>
        </authorList>
    </citation>
    <scope>NUCLEOTIDE SEQUENCE</scope>
    <source>
        <strain evidence="2">Alexii-11_2</strain>
    </source>
</reference>
<dbReference type="PANTHER" id="PTHR48090:SF7">
    <property type="entry name" value="RFBJ PROTEIN"/>
    <property type="match status" value="1"/>
</dbReference>
<gene>
    <name evidence="2" type="ORF">OF801_00780</name>
</gene>
<dbReference type="Pfam" id="PF00535">
    <property type="entry name" value="Glycos_transf_2"/>
    <property type="match status" value="1"/>
</dbReference>
<dbReference type="PANTHER" id="PTHR48090">
    <property type="entry name" value="UNDECAPRENYL-PHOSPHATE 4-DEOXY-4-FORMAMIDO-L-ARABINOSE TRANSFERASE-RELATED"/>
    <property type="match status" value="1"/>
</dbReference>
<protein>
    <submittedName>
        <fullName evidence="2">Glycosyltransferase family 2 protein</fullName>
    </submittedName>
</protein>
<dbReference type="Gene3D" id="3.90.550.10">
    <property type="entry name" value="Spore Coat Polysaccharide Biosynthesis Protein SpsA, Chain A"/>
    <property type="match status" value="1"/>
</dbReference>
<evidence type="ECO:0000313" key="2">
    <source>
        <dbReference type="EMBL" id="UYT10507.1"/>
    </source>
</evidence>
<dbReference type="InterPro" id="IPR029044">
    <property type="entry name" value="Nucleotide-diphossugar_trans"/>
</dbReference>
<dbReference type="RefSeq" id="WP_264308305.1">
    <property type="nucleotide sequence ID" value="NZ_CP109635.1"/>
</dbReference>
<sequence length="245" mass="27710">MKEKTEQKILLIIPAYNESEGIVEVIDRVNKYRKECDYHLDYIVINDGSTDNEEEILQTNGINHVELIQNLGIGGAVQTGYMYASKNNYDIAVQYDGDGQHDIHSIPNLIDPILRGEVDFTVGSRFLDESNSEFKSSISRQLGIKILSSLIYLTSKIRIKDVTSGYRAGNRKVIDQFVKRYPRQYPEPESYMHLFAKNIKVKEVGVCMFERTTGTSSINLLKGVNYMISVSLAVLVSSLIGKEKD</sequence>
<evidence type="ECO:0000313" key="3">
    <source>
        <dbReference type="Proteomes" id="UP001164042"/>
    </source>
</evidence>
<dbReference type="InterPro" id="IPR050256">
    <property type="entry name" value="Glycosyltransferase_2"/>
</dbReference>
<proteinExistence type="predicted"/>
<feature type="domain" description="Glycosyltransferase 2-like" evidence="1">
    <location>
        <begin position="11"/>
        <end position="176"/>
    </location>
</feature>
<name>A0AA46TVR0_9LACT</name>
<evidence type="ECO:0000259" key="1">
    <source>
        <dbReference type="Pfam" id="PF00535"/>
    </source>
</evidence>
<dbReference type="CDD" id="cd04179">
    <property type="entry name" value="DPM_DPG-synthase_like"/>
    <property type="match status" value="1"/>
</dbReference>
<accession>A0AA46TVR0</accession>
<dbReference type="AlphaFoldDB" id="A0AA46TVR0"/>
<dbReference type="SUPFAM" id="SSF53448">
    <property type="entry name" value="Nucleotide-diphospho-sugar transferases"/>
    <property type="match status" value="1"/>
</dbReference>
<dbReference type="InterPro" id="IPR001173">
    <property type="entry name" value="Glyco_trans_2-like"/>
</dbReference>